<dbReference type="PANTHER" id="PTHR21451:SF0">
    <property type="entry name" value="HISTONE-LYSINE N-METHYLTRANSFERASE, H3 LYSINE-79 SPECIFIC"/>
    <property type="match status" value="1"/>
</dbReference>
<dbReference type="AlphaFoldDB" id="A0A0C3NGZ1"/>
<dbReference type="SUPFAM" id="SSF53335">
    <property type="entry name" value="S-adenosyl-L-methionine-dependent methyltransferases"/>
    <property type="match status" value="1"/>
</dbReference>
<evidence type="ECO:0000256" key="11">
    <source>
        <dbReference type="RuleBase" id="RU271113"/>
    </source>
</evidence>
<name>A0A0C3NGZ1_PHLG1</name>
<dbReference type="InterPro" id="IPR029063">
    <property type="entry name" value="SAM-dependent_MTases_sf"/>
</dbReference>
<evidence type="ECO:0000256" key="4">
    <source>
        <dbReference type="ARBA" id="ARBA00022603"/>
    </source>
</evidence>
<feature type="domain" description="DOT1" evidence="13">
    <location>
        <begin position="290"/>
        <end position="627"/>
    </location>
</feature>
<dbReference type="HOGENOM" id="CLU_027287_1_0_1"/>
<keyword evidence="6 11" id="KW-0949">S-adenosyl-L-methionine</keyword>
<proteinExistence type="inferred from homology"/>
<dbReference type="GO" id="GO:0005634">
    <property type="term" value="C:nucleus"/>
    <property type="evidence" value="ECO:0007669"/>
    <property type="project" value="UniProtKB-SubCell"/>
</dbReference>
<evidence type="ECO:0000256" key="5">
    <source>
        <dbReference type="ARBA" id="ARBA00022679"/>
    </source>
</evidence>
<evidence type="ECO:0000256" key="2">
    <source>
        <dbReference type="ARBA" id="ARBA00012190"/>
    </source>
</evidence>
<comment type="catalytic activity">
    <reaction evidence="10 11">
        <text>L-lysyl(79)-[histone H3] + 3 S-adenosyl-L-methionine = N(6),N(6),N(6)-trimethyl-L-lysyl(79)-[histone H3] + 3 S-adenosyl-L-homocysteine + 3 H(+)</text>
        <dbReference type="Rhea" id="RHEA:60328"/>
        <dbReference type="Rhea" id="RHEA-COMP:15549"/>
        <dbReference type="Rhea" id="RHEA-COMP:15552"/>
        <dbReference type="ChEBI" id="CHEBI:15378"/>
        <dbReference type="ChEBI" id="CHEBI:29969"/>
        <dbReference type="ChEBI" id="CHEBI:57856"/>
        <dbReference type="ChEBI" id="CHEBI:59789"/>
        <dbReference type="ChEBI" id="CHEBI:61961"/>
        <dbReference type="EC" id="2.1.1.360"/>
    </reaction>
</comment>
<comment type="subcellular location">
    <subcellularLocation>
        <location evidence="1 11">Nucleus</location>
    </subcellularLocation>
</comment>
<comment type="activity regulation">
    <text evidence="11">Ubiquitination of histone H2B to form H2BK123ub1 is required for efficient DOT1 methyltransferase activity on histone H3.</text>
</comment>
<evidence type="ECO:0000313" key="14">
    <source>
        <dbReference type="EMBL" id="KIP04054.1"/>
    </source>
</evidence>
<dbReference type="Pfam" id="PF08123">
    <property type="entry name" value="DOT1"/>
    <property type="match status" value="1"/>
</dbReference>
<dbReference type="GO" id="GO:0032259">
    <property type="term" value="P:methylation"/>
    <property type="evidence" value="ECO:0007669"/>
    <property type="project" value="UniProtKB-KW"/>
</dbReference>
<feature type="compositionally biased region" description="Low complexity" evidence="12">
    <location>
        <begin position="89"/>
        <end position="126"/>
    </location>
</feature>
<evidence type="ECO:0000256" key="12">
    <source>
        <dbReference type="SAM" id="MobiDB-lite"/>
    </source>
</evidence>
<reference evidence="14 15" key="1">
    <citation type="journal article" date="2014" name="PLoS Genet.">
        <title>Analysis of the Phlebiopsis gigantea genome, transcriptome and secretome provides insight into its pioneer colonization strategies of wood.</title>
        <authorList>
            <person name="Hori C."/>
            <person name="Ishida T."/>
            <person name="Igarashi K."/>
            <person name="Samejima M."/>
            <person name="Suzuki H."/>
            <person name="Master E."/>
            <person name="Ferreira P."/>
            <person name="Ruiz-Duenas F.J."/>
            <person name="Held B."/>
            <person name="Canessa P."/>
            <person name="Larrondo L.F."/>
            <person name="Schmoll M."/>
            <person name="Druzhinina I.S."/>
            <person name="Kubicek C.P."/>
            <person name="Gaskell J.A."/>
            <person name="Kersten P."/>
            <person name="St John F."/>
            <person name="Glasner J."/>
            <person name="Sabat G."/>
            <person name="Splinter BonDurant S."/>
            <person name="Syed K."/>
            <person name="Yadav J."/>
            <person name="Mgbeahuruike A.C."/>
            <person name="Kovalchuk A."/>
            <person name="Asiegbu F.O."/>
            <person name="Lackner G."/>
            <person name="Hoffmeister D."/>
            <person name="Rencoret J."/>
            <person name="Gutierrez A."/>
            <person name="Sun H."/>
            <person name="Lindquist E."/>
            <person name="Barry K."/>
            <person name="Riley R."/>
            <person name="Grigoriev I.V."/>
            <person name="Henrissat B."/>
            <person name="Kues U."/>
            <person name="Berka R.M."/>
            <person name="Martinez A.T."/>
            <person name="Covert S.F."/>
            <person name="Blanchette R.A."/>
            <person name="Cullen D."/>
        </authorList>
    </citation>
    <scope>NUCLEOTIDE SEQUENCE [LARGE SCALE GENOMIC DNA]</scope>
    <source>
        <strain evidence="14 15">11061_1 CR5-6</strain>
    </source>
</reference>
<dbReference type="GO" id="GO:0006281">
    <property type="term" value="P:DNA repair"/>
    <property type="evidence" value="ECO:0007669"/>
    <property type="project" value="TreeGrafter"/>
</dbReference>
<dbReference type="Proteomes" id="UP000053257">
    <property type="component" value="Unassembled WGS sequence"/>
</dbReference>
<organism evidence="14 15">
    <name type="scientific">Phlebiopsis gigantea (strain 11061_1 CR5-6)</name>
    <name type="common">White-rot fungus</name>
    <name type="synonym">Peniophora gigantea</name>
    <dbReference type="NCBI Taxonomy" id="745531"/>
    <lineage>
        <taxon>Eukaryota</taxon>
        <taxon>Fungi</taxon>
        <taxon>Dikarya</taxon>
        <taxon>Basidiomycota</taxon>
        <taxon>Agaricomycotina</taxon>
        <taxon>Agaricomycetes</taxon>
        <taxon>Polyporales</taxon>
        <taxon>Phanerochaetaceae</taxon>
        <taxon>Phlebiopsis</taxon>
    </lineage>
</organism>
<keyword evidence="8 11" id="KW-0539">Nucleus</keyword>
<evidence type="ECO:0000256" key="10">
    <source>
        <dbReference type="ARBA" id="ARBA00047770"/>
    </source>
</evidence>
<dbReference type="PANTHER" id="PTHR21451">
    <property type="entry name" value="HISTONE H3 METHYLTRANSFERASE"/>
    <property type="match status" value="1"/>
</dbReference>
<sequence>MSTPFSFFSKSKLSKPGGSGTTVAVRTLVKRVSTPTPAKVPDEGRLKVIAREDTPGSSVSSGSKRKSEAPAVPRAVKRLRPSPSPGVEAPSRASSSVPSARSSIPPATSSIAPSSSRSLSPLTSASDRATPDNVLPVSRDCWTEEEGHLGPSFLGCEDVVKRLIKDYVPYFKNPNDPHDKSFHAHPTKYPVAELEYPNSFASERFILLEPRDKDHYNPIMCLESTLYTIIRHYLTPEQQSLFGTLPDDSIKRNIDSDSDSESAPRPRKAVALDHPSSTVSTPSSSSSDASQSSLSSLTSVSSASSVFSTLSAVSSLTSISDLEHLAEAHSFGLPSINYLRLFRRALHNHDGPLFLKVMNAINALFRAFKYPPLPDDIFDPIPTNVLRGAVRSWPNSQIPPPVLLRIVEETYQRAVGPNVAELRHYEAFSSEVYGELLPPFVTEIIKTTGLESKHLFLDLGSGVGNVVLQASLATGCRSYGIELMAGPAKLAQIQLEQFRIRCNMWGVSMGAVELEEGNMLVSQRTIDLIKDADVILVNNKVFLESLNDELRLKFLDLKDSAIVISLNPFKPPTRKINERNKGDPGGIFKVTEKDYYAGSVSWSSYGGKYYLHRVDRRQLQSIEREGSTTRSTRSSRSRR</sequence>
<dbReference type="PROSITE" id="PS51569">
    <property type="entry name" value="DOT1"/>
    <property type="match status" value="1"/>
</dbReference>
<feature type="compositionally biased region" description="Basic and acidic residues" evidence="12">
    <location>
        <begin position="40"/>
        <end position="54"/>
    </location>
</feature>
<dbReference type="InterPro" id="IPR025789">
    <property type="entry name" value="DOT1_dom"/>
</dbReference>
<comment type="similarity">
    <text evidence="11">Belongs to the class I-like SAM-binding methyltransferase superfamily. DOT1 family.</text>
</comment>
<dbReference type="EC" id="2.1.1.360" evidence="2 11"/>
<protein>
    <recommendedName>
        <fullName evidence="3 11">Histone-lysine N-methyltransferase, H3 lysine-79 specific</fullName>
        <ecNumber evidence="2 11">2.1.1.360</ecNumber>
    </recommendedName>
    <alternativeName>
        <fullName evidence="9 11">Histone H3-K79 methyltransferase</fullName>
    </alternativeName>
</protein>
<evidence type="ECO:0000259" key="13">
    <source>
        <dbReference type="PROSITE" id="PS51569"/>
    </source>
</evidence>
<evidence type="ECO:0000256" key="3">
    <source>
        <dbReference type="ARBA" id="ARBA00020987"/>
    </source>
</evidence>
<evidence type="ECO:0000256" key="1">
    <source>
        <dbReference type="ARBA" id="ARBA00004123"/>
    </source>
</evidence>
<feature type="compositionally biased region" description="Low complexity" evidence="12">
    <location>
        <begin position="276"/>
        <end position="292"/>
    </location>
</feature>
<comment type="miscellaneous">
    <text evidence="11">In contrast to other lysine histone methyltransferases, it does not contain a SET domain, suggesting the existence of another mechanism for methylation of lysine residues of histones.</text>
</comment>
<comment type="function">
    <text evidence="11">Histone methyltransferase that specifically trimethylates histone H3 to form H3K79me3. This methylation is required for telomere silencing and for the pachytene checkpoint during the meiotic cell cycle by allowing the recruitment of RAD9 to double strand breaks. Nucleosomes are preferred as substrate compared to free histone.</text>
</comment>
<evidence type="ECO:0000256" key="9">
    <source>
        <dbReference type="ARBA" id="ARBA00029821"/>
    </source>
</evidence>
<dbReference type="Gene3D" id="3.40.50.150">
    <property type="entry name" value="Vaccinia Virus protein VP39"/>
    <property type="match status" value="1"/>
</dbReference>
<dbReference type="OrthoDB" id="443402at2759"/>
<keyword evidence="15" id="KW-1185">Reference proteome</keyword>
<evidence type="ECO:0000256" key="6">
    <source>
        <dbReference type="ARBA" id="ARBA00022691"/>
    </source>
</evidence>
<feature type="compositionally biased region" description="Low complexity" evidence="12">
    <location>
        <begin position="1"/>
        <end position="16"/>
    </location>
</feature>
<dbReference type="GO" id="GO:0000077">
    <property type="term" value="P:DNA damage checkpoint signaling"/>
    <property type="evidence" value="ECO:0007669"/>
    <property type="project" value="TreeGrafter"/>
</dbReference>
<keyword evidence="4 11" id="KW-0489">Methyltransferase</keyword>
<evidence type="ECO:0000313" key="15">
    <source>
        <dbReference type="Proteomes" id="UP000053257"/>
    </source>
</evidence>
<dbReference type="EMBL" id="KN840588">
    <property type="protein sequence ID" value="KIP04054.1"/>
    <property type="molecule type" value="Genomic_DNA"/>
</dbReference>
<gene>
    <name evidence="14" type="ORF">PHLGIDRAFT_211854</name>
</gene>
<dbReference type="STRING" id="745531.A0A0C3NGZ1"/>
<evidence type="ECO:0000256" key="7">
    <source>
        <dbReference type="ARBA" id="ARBA00022853"/>
    </source>
</evidence>
<feature type="region of interest" description="Disordered" evidence="12">
    <location>
        <begin position="1"/>
        <end position="134"/>
    </location>
</feature>
<feature type="region of interest" description="Disordered" evidence="12">
    <location>
        <begin position="244"/>
        <end position="292"/>
    </location>
</feature>
<keyword evidence="7 11" id="KW-0156">Chromatin regulator</keyword>
<dbReference type="GO" id="GO:0140956">
    <property type="term" value="F:histone H3K79 trimethyltransferase activity"/>
    <property type="evidence" value="ECO:0007669"/>
    <property type="project" value="UniProtKB-EC"/>
</dbReference>
<dbReference type="InterPro" id="IPR030445">
    <property type="entry name" value="H3-K79_meTrfase"/>
</dbReference>
<keyword evidence="5 11" id="KW-0808">Transferase</keyword>
<dbReference type="FunFam" id="3.40.50.150:FF:000033">
    <property type="entry name" value="Histone-lysine N-methyltransferase, H3 lysine-79 specific"/>
    <property type="match status" value="1"/>
</dbReference>
<accession>A0A0C3NGZ1</accession>
<evidence type="ECO:0000256" key="8">
    <source>
        <dbReference type="ARBA" id="ARBA00023242"/>
    </source>
</evidence>